<gene>
    <name evidence="3" type="ORF">Edafosvirus10_8</name>
</gene>
<feature type="domain" description="RING-type" evidence="2">
    <location>
        <begin position="35"/>
        <end position="76"/>
    </location>
</feature>
<protein>
    <recommendedName>
        <fullName evidence="2">RING-type domain-containing protein</fullName>
    </recommendedName>
</protein>
<dbReference type="EMBL" id="MK072075">
    <property type="protein sequence ID" value="AYV78333.1"/>
    <property type="molecule type" value="Genomic_DNA"/>
</dbReference>
<dbReference type="Pfam" id="PF13923">
    <property type="entry name" value="zf-C3HC4_2"/>
    <property type="match status" value="1"/>
</dbReference>
<evidence type="ECO:0000259" key="2">
    <source>
        <dbReference type="PROSITE" id="PS50089"/>
    </source>
</evidence>
<reference evidence="3" key="1">
    <citation type="submission" date="2018-10" db="EMBL/GenBank/DDBJ databases">
        <title>Hidden diversity of soil giant viruses.</title>
        <authorList>
            <person name="Schulz F."/>
            <person name="Alteio L."/>
            <person name="Goudeau D."/>
            <person name="Ryan E.M."/>
            <person name="Malmstrom R.R."/>
            <person name="Blanchard J."/>
            <person name="Woyke T."/>
        </authorList>
    </citation>
    <scope>NUCLEOTIDE SEQUENCE</scope>
    <source>
        <strain evidence="3">EDV1</strain>
    </source>
</reference>
<proteinExistence type="predicted"/>
<organism evidence="3">
    <name type="scientific">Edafosvirus sp</name>
    <dbReference type="NCBI Taxonomy" id="2487765"/>
    <lineage>
        <taxon>Viruses</taxon>
        <taxon>Varidnaviria</taxon>
        <taxon>Bamfordvirae</taxon>
        <taxon>Nucleocytoviricota</taxon>
        <taxon>Megaviricetes</taxon>
        <taxon>Imitervirales</taxon>
        <taxon>Mimiviridae</taxon>
        <taxon>Klosneuvirinae</taxon>
    </lineage>
</organism>
<sequence length="88" mass="10476">MNKPLEFQDDILLEVVLTSKYGWLNIGRYYQIDDCQICLECLKDTYVLILPCDHVFHKNCILKNIVEYKRYKCPQCPASKDFEIIKKN</sequence>
<name>A0A3G4ZXL1_9VIRU</name>
<evidence type="ECO:0000256" key="1">
    <source>
        <dbReference type="PROSITE-ProRule" id="PRU00175"/>
    </source>
</evidence>
<dbReference type="CDD" id="cd16448">
    <property type="entry name" value="RING-H2"/>
    <property type="match status" value="1"/>
</dbReference>
<evidence type="ECO:0000313" key="3">
    <source>
        <dbReference type="EMBL" id="AYV78333.1"/>
    </source>
</evidence>
<dbReference type="InterPro" id="IPR013083">
    <property type="entry name" value="Znf_RING/FYVE/PHD"/>
</dbReference>
<dbReference type="SMART" id="SM00184">
    <property type="entry name" value="RING"/>
    <property type="match status" value="1"/>
</dbReference>
<keyword evidence="1" id="KW-0863">Zinc-finger</keyword>
<dbReference type="InterPro" id="IPR001841">
    <property type="entry name" value="Znf_RING"/>
</dbReference>
<dbReference type="PROSITE" id="PS50089">
    <property type="entry name" value="ZF_RING_2"/>
    <property type="match status" value="1"/>
</dbReference>
<dbReference type="GO" id="GO:0008270">
    <property type="term" value="F:zinc ion binding"/>
    <property type="evidence" value="ECO:0007669"/>
    <property type="project" value="UniProtKB-KW"/>
</dbReference>
<dbReference type="SUPFAM" id="SSF57850">
    <property type="entry name" value="RING/U-box"/>
    <property type="match status" value="1"/>
</dbReference>
<dbReference type="Gene3D" id="3.30.40.10">
    <property type="entry name" value="Zinc/RING finger domain, C3HC4 (zinc finger)"/>
    <property type="match status" value="1"/>
</dbReference>
<accession>A0A3G4ZXL1</accession>
<keyword evidence="1" id="KW-0479">Metal-binding</keyword>
<keyword evidence="1" id="KW-0862">Zinc</keyword>